<accession>A0A178LHN5</accession>
<evidence type="ECO:0000313" key="2">
    <source>
        <dbReference type="Proteomes" id="UP000078356"/>
    </source>
</evidence>
<evidence type="ECO:0000313" key="1">
    <source>
        <dbReference type="EMBL" id="OAN29405.1"/>
    </source>
</evidence>
<dbReference type="EMBL" id="LWCR01000015">
    <property type="protein sequence ID" value="OAN29405.1"/>
    <property type="molecule type" value="Genomic_DNA"/>
</dbReference>
<name>A0A178LHN5_9PSED</name>
<dbReference type="RefSeq" id="WP_064307976.1">
    <property type="nucleotide sequence ID" value="NZ_LWCR01000015.1"/>
</dbReference>
<dbReference type="Proteomes" id="UP000078356">
    <property type="component" value="Unassembled WGS sequence"/>
</dbReference>
<gene>
    <name evidence="1" type="ORF">A4V15_18365</name>
</gene>
<dbReference type="OrthoDB" id="8912324at2"/>
<sequence>MAASPIPCDPTRCPLCGKANSCALAAGGEIHDCWCLQTPVDPAALTRLPEDERNQRCLCPACAAGIARESR</sequence>
<protein>
    <recommendedName>
        <fullName evidence="3">Cysteine-rich CWC family protein</fullName>
    </recommendedName>
</protein>
<dbReference type="AlphaFoldDB" id="A0A178LHN5"/>
<dbReference type="Pfam" id="PF14375">
    <property type="entry name" value="Cys_rich_CWC"/>
    <property type="match status" value="1"/>
</dbReference>
<reference evidence="1 2" key="1">
    <citation type="submission" date="2016-04" db="EMBL/GenBank/DDBJ databases">
        <title>Draft Genome Sequences of Staphylococcus capitis Strain H36, S. capitis Strain H65, S. cohnii Strain H62, S. hominis Strain H69, Mycobacterium iranicum Strain H39, Plantibacter sp. Strain H53, Pseudomonas oryzihabitans Strain H72, and Microbacterium sp. Strain H83, isolated from residential settings.</title>
        <authorList>
            <person name="Lymperopoulou D."/>
            <person name="Adams R.I."/>
            <person name="Lindow S."/>
            <person name="Coil D.A."/>
            <person name="Jospin G."/>
            <person name="Eisen J.A."/>
        </authorList>
    </citation>
    <scope>NUCLEOTIDE SEQUENCE [LARGE SCALE GENOMIC DNA]</scope>
    <source>
        <strain evidence="1 2">H72</strain>
    </source>
</reference>
<comment type="caution">
    <text evidence="1">The sequence shown here is derived from an EMBL/GenBank/DDBJ whole genome shotgun (WGS) entry which is preliminary data.</text>
</comment>
<evidence type="ECO:0008006" key="3">
    <source>
        <dbReference type="Google" id="ProtNLM"/>
    </source>
</evidence>
<dbReference type="InterPro" id="IPR032720">
    <property type="entry name" value="Cys_rich_CWC"/>
</dbReference>
<proteinExistence type="predicted"/>
<organism evidence="1 2">
    <name type="scientific">Pseudomonas oryzihabitans</name>
    <dbReference type="NCBI Taxonomy" id="47885"/>
    <lineage>
        <taxon>Bacteria</taxon>
        <taxon>Pseudomonadati</taxon>
        <taxon>Pseudomonadota</taxon>
        <taxon>Gammaproteobacteria</taxon>
        <taxon>Pseudomonadales</taxon>
        <taxon>Pseudomonadaceae</taxon>
        <taxon>Pseudomonas</taxon>
    </lineage>
</organism>